<organism evidence="1 2">
    <name type="scientific">Tanacetum coccineum</name>
    <dbReference type="NCBI Taxonomy" id="301880"/>
    <lineage>
        <taxon>Eukaryota</taxon>
        <taxon>Viridiplantae</taxon>
        <taxon>Streptophyta</taxon>
        <taxon>Embryophyta</taxon>
        <taxon>Tracheophyta</taxon>
        <taxon>Spermatophyta</taxon>
        <taxon>Magnoliopsida</taxon>
        <taxon>eudicotyledons</taxon>
        <taxon>Gunneridae</taxon>
        <taxon>Pentapetalae</taxon>
        <taxon>asterids</taxon>
        <taxon>campanulids</taxon>
        <taxon>Asterales</taxon>
        <taxon>Asteraceae</taxon>
        <taxon>Asteroideae</taxon>
        <taxon>Anthemideae</taxon>
        <taxon>Anthemidinae</taxon>
        <taxon>Tanacetum</taxon>
    </lineage>
</organism>
<dbReference type="EMBL" id="BQNB010012323">
    <property type="protein sequence ID" value="GJT02110.1"/>
    <property type="molecule type" value="Genomic_DNA"/>
</dbReference>
<keyword evidence="2" id="KW-1185">Reference proteome</keyword>
<comment type="caution">
    <text evidence="1">The sequence shown here is derived from an EMBL/GenBank/DDBJ whole genome shotgun (WGS) entry which is preliminary data.</text>
</comment>
<evidence type="ECO:0000313" key="2">
    <source>
        <dbReference type="Proteomes" id="UP001151760"/>
    </source>
</evidence>
<reference evidence="1" key="2">
    <citation type="submission" date="2022-01" db="EMBL/GenBank/DDBJ databases">
        <authorList>
            <person name="Yamashiro T."/>
            <person name="Shiraishi A."/>
            <person name="Satake H."/>
            <person name="Nakayama K."/>
        </authorList>
    </citation>
    <scope>NUCLEOTIDE SEQUENCE</scope>
</reference>
<name>A0ABQ5AHH1_9ASTR</name>
<evidence type="ECO:0000313" key="1">
    <source>
        <dbReference type="EMBL" id="GJT02110.1"/>
    </source>
</evidence>
<accession>A0ABQ5AHH1</accession>
<protein>
    <submittedName>
        <fullName evidence="1">Uncharacterized protein</fullName>
    </submittedName>
</protein>
<proteinExistence type="predicted"/>
<gene>
    <name evidence="1" type="ORF">Tco_0823279</name>
</gene>
<reference evidence="1" key="1">
    <citation type="journal article" date="2022" name="Int. J. Mol. Sci.">
        <title>Draft Genome of Tanacetum Coccineum: Genomic Comparison of Closely Related Tanacetum-Family Plants.</title>
        <authorList>
            <person name="Yamashiro T."/>
            <person name="Shiraishi A."/>
            <person name="Nakayama K."/>
            <person name="Satake H."/>
        </authorList>
    </citation>
    <scope>NUCLEOTIDE SEQUENCE</scope>
</reference>
<sequence length="259" mass="29781">MNITYAQRYIKFLALLPSSEVVEMENPDITMKEYIQLETKKSLRRGQVYNWETATYGKVGYFEDIDYFKIYETEFPAIVYKEALTSEQEVSSEPTENDDDKINVELSSEDISTKPLDSVLDVDVDTYSRAFDENFETNHDRLRRPRNLRHAWLRFEGQDYTNADIQDFEDRLGRIHDRQELVDVATGGAPLVDPEIAQGGSAAMEASQMPQAAALAPRRVGDRVQRLEEEVYRLGEILVQKGALIDRMSTDVQVCYLDD</sequence>
<dbReference type="Proteomes" id="UP001151760">
    <property type="component" value="Unassembled WGS sequence"/>
</dbReference>